<comment type="similarity">
    <text evidence="2">Belongs to the virb1 family.</text>
</comment>
<dbReference type="Gene3D" id="1.10.530.10">
    <property type="match status" value="1"/>
</dbReference>
<comment type="caution">
    <text evidence="4">The sequence shown here is derived from an EMBL/GenBank/DDBJ whole genome shotgun (WGS) entry which is preliminary data.</text>
</comment>
<dbReference type="InterPro" id="IPR008258">
    <property type="entry name" value="Transglycosylase_SLT_dom_1"/>
</dbReference>
<feature type="domain" description="Transglycosylase SLT" evidence="3">
    <location>
        <begin position="3"/>
        <end position="106"/>
    </location>
</feature>
<dbReference type="CDD" id="cd00254">
    <property type="entry name" value="LT-like"/>
    <property type="match status" value="1"/>
</dbReference>
<dbReference type="Pfam" id="PF01464">
    <property type="entry name" value="SLT"/>
    <property type="match status" value="1"/>
</dbReference>
<organism evidence="4 5">
    <name type="scientific">Asticcacaulis machinosus</name>
    <dbReference type="NCBI Taxonomy" id="2984211"/>
    <lineage>
        <taxon>Bacteria</taxon>
        <taxon>Pseudomonadati</taxon>
        <taxon>Pseudomonadota</taxon>
        <taxon>Alphaproteobacteria</taxon>
        <taxon>Caulobacterales</taxon>
        <taxon>Caulobacteraceae</taxon>
        <taxon>Asticcacaulis</taxon>
    </lineage>
</organism>
<sequence>MQASADFAIPFPWIDAVIQAESGGRTHLNGRPITSKAGAMGLMQLMPGTYDMMRVQHGLGPDPHAPCDNIRAGTAYLRAMYDRFGYPGLFGAYNAGPGRYADWLKGRPLPLETRLYLRTVVRAEPTLASGIAIFVGADTPPEPVPPEGANGLFVPLSQMARPEGGP</sequence>
<evidence type="ECO:0000259" key="3">
    <source>
        <dbReference type="Pfam" id="PF01464"/>
    </source>
</evidence>
<evidence type="ECO:0000256" key="1">
    <source>
        <dbReference type="ARBA" id="ARBA00007734"/>
    </source>
</evidence>
<name>A0ABT5HFY5_9CAUL</name>
<dbReference type="Proteomes" id="UP001218579">
    <property type="component" value="Unassembled WGS sequence"/>
</dbReference>
<dbReference type="PANTHER" id="PTHR37423:SF2">
    <property type="entry name" value="MEMBRANE-BOUND LYTIC MUREIN TRANSGLYCOSYLASE C"/>
    <property type="match status" value="1"/>
</dbReference>
<evidence type="ECO:0000313" key="5">
    <source>
        <dbReference type="Proteomes" id="UP001218579"/>
    </source>
</evidence>
<evidence type="ECO:0000256" key="2">
    <source>
        <dbReference type="ARBA" id="ARBA00009387"/>
    </source>
</evidence>
<protein>
    <submittedName>
        <fullName evidence="4">Lytic transglycosylase domain-containing protein</fullName>
    </submittedName>
</protein>
<comment type="similarity">
    <text evidence="1">Belongs to the transglycosylase Slt family.</text>
</comment>
<proteinExistence type="inferred from homology"/>
<reference evidence="4 5" key="1">
    <citation type="submission" date="2023-01" db="EMBL/GenBank/DDBJ databases">
        <title>Novel species of the genus Asticcacaulis isolated from rivers.</title>
        <authorList>
            <person name="Lu H."/>
        </authorList>
    </citation>
    <scope>NUCLEOTIDE SEQUENCE [LARGE SCALE GENOMIC DNA]</scope>
    <source>
        <strain evidence="4 5">LKC15W</strain>
    </source>
</reference>
<evidence type="ECO:0000313" key="4">
    <source>
        <dbReference type="EMBL" id="MDC7675163.1"/>
    </source>
</evidence>
<keyword evidence="5" id="KW-1185">Reference proteome</keyword>
<dbReference type="EMBL" id="JAQQKV010000001">
    <property type="protein sequence ID" value="MDC7675163.1"/>
    <property type="molecule type" value="Genomic_DNA"/>
</dbReference>
<dbReference type="InterPro" id="IPR023346">
    <property type="entry name" value="Lysozyme-like_dom_sf"/>
</dbReference>
<dbReference type="PANTHER" id="PTHR37423">
    <property type="entry name" value="SOLUBLE LYTIC MUREIN TRANSGLYCOSYLASE-RELATED"/>
    <property type="match status" value="1"/>
</dbReference>
<gene>
    <name evidence="4" type="ORF">PQU98_03420</name>
</gene>
<dbReference type="SUPFAM" id="SSF53955">
    <property type="entry name" value="Lysozyme-like"/>
    <property type="match status" value="1"/>
</dbReference>
<accession>A0ABT5HFY5</accession>